<organism evidence="3 4">
    <name type="scientific">Pseudooceanicola marinus</name>
    <dbReference type="NCBI Taxonomy" id="396013"/>
    <lineage>
        <taxon>Bacteria</taxon>
        <taxon>Pseudomonadati</taxon>
        <taxon>Pseudomonadota</taxon>
        <taxon>Alphaproteobacteria</taxon>
        <taxon>Rhodobacterales</taxon>
        <taxon>Paracoccaceae</taxon>
        <taxon>Pseudooceanicola</taxon>
    </lineage>
</organism>
<feature type="transmembrane region" description="Helical" evidence="1">
    <location>
        <begin position="60"/>
        <end position="81"/>
    </location>
</feature>
<accession>A0A1X6ZSE6</accession>
<keyword evidence="3" id="KW-0378">Hydrolase</keyword>
<name>A0A1X6ZSE6_9RHOB</name>
<dbReference type="Proteomes" id="UP000193963">
    <property type="component" value="Unassembled WGS sequence"/>
</dbReference>
<keyword evidence="4" id="KW-1185">Reference proteome</keyword>
<keyword evidence="1" id="KW-0812">Transmembrane</keyword>
<sequence length="283" mass="30462">MTGPSPDSTPPWRDTPPALWRTGAGFLLFVVFYAVLLSLWFIALTPIISAMMAGRQVATLVMLSSFAVALLALELVLRLLHGRGLGVLIGSLPLTLRQGGRVLLYALPVVLVISLLPMSEALEPRRYLSTGTWLRWLVPGLTAVAIQVSAEEFLFRGYLQGRLQARLDHPALWLGLPALIFGALHFDATAGDNAIWFVVSAAAFGLAAGDLTARAGTLGPALALHFLNNCIALLGVSFGDELGGLALYHLTIRQDDPALLPLIPVELASTFVLWLTARLALRR</sequence>
<gene>
    <name evidence="3" type="ORF">PSM7751_02987</name>
</gene>
<feature type="transmembrane region" description="Helical" evidence="1">
    <location>
        <begin position="258"/>
        <end position="281"/>
    </location>
</feature>
<reference evidence="3 4" key="1">
    <citation type="submission" date="2017-03" db="EMBL/GenBank/DDBJ databases">
        <authorList>
            <person name="Afonso C.L."/>
            <person name="Miller P.J."/>
            <person name="Scott M.A."/>
            <person name="Spackman E."/>
            <person name="Goraichik I."/>
            <person name="Dimitrov K.M."/>
            <person name="Suarez D.L."/>
            <person name="Swayne D.E."/>
        </authorList>
    </citation>
    <scope>NUCLEOTIDE SEQUENCE [LARGE SCALE GENOMIC DNA]</scope>
    <source>
        <strain evidence="3 4">CECT 7751</strain>
    </source>
</reference>
<feature type="domain" description="CAAX prenyl protease 2/Lysostaphin resistance protein A-like" evidence="2">
    <location>
        <begin position="136"/>
        <end position="231"/>
    </location>
</feature>
<evidence type="ECO:0000256" key="1">
    <source>
        <dbReference type="SAM" id="Phobius"/>
    </source>
</evidence>
<evidence type="ECO:0000259" key="2">
    <source>
        <dbReference type="Pfam" id="PF02517"/>
    </source>
</evidence>
<proteinExistence type="predicted"/>
<feature type="transmembrane region" description="Helical" evidence="1">
    <location>
        <begin position="26"/>
        <end position="48"/>
    </location>
</feature>
<dbReference type="GO" id="GO:0004175">
    <property type="term" value="F:endopeptidase activity"/>
    <property type="evidence" value="ECO:0007669"/>
    <property type="project" value="UniProtKB-ARBA"/>
</dbReference>
<dbReference type="GO" id="GO:0080120">
    <property type="term" value="P:CAAX-box protein maturation"/>
    <property type="evidence" value="ECO:0007669"/>
    <property type="project" value="UniProtKB-ARBA"/>
</dbReference>
<dbReference type="Pfam" id="PF02517">
    <property type="entry name" value="Rce1-like"/>
    <property type="match status" value="1"/>
</dbReference>
<keyword evidence="1" id="KW-1133">Transmembrane helix</keyword>
<protein>
    <submittedName>
        <fullName evidence="3">CAAX amino terminal protease self-immunity</fullName>
    </submittedName>
</protein>
<keyword evidence="1" id="KW-0472">Membrane</keyword>
<evidence type="ECO:0000313" key="3">
    <source>
        <dbReference type="EMBL" id="SLN60189.1"/>
    </source>
</evidence>
<dbReference type="RefSeq" id="WP_157792170.1">
    <property type="nucleotide sequence ID" value="NZ_FWFN01000006.1"/>
</dbReference>
<dbReference type="EMBL" id="FWFN01000006">
    <property type="protein sequence ID" value="SLN60189.1"/>
    <property type="molecule type" value="Genomic_DNA"/>
</dbReference>
<dbReference type="OrthoDB" id="7171777at2"/>
<dbReference type="GO" id="GO:0006508">
    <property type="term" value="P:proteolysis"/>
    <property type="evidence" value="ECO:0007669"/>
    <property type="project" value="UniProtKB-KW"/>
</dbReference>
<feature type="transmembrane region" description="Helical" evidence="1">
    <location>
        <begin position="102"/>
        <end position="121"/>
    </location>
</feature>
<keyword evidence="3" id="KW-0645">Protease</keyword>
<feature type="transmembrane region" description="Helical" evidence="1">
    <location>
        <begin position="218"/>
        <end position="238"/>
    </location>
</feature>
<dbReference type="InterPro" id="IPR003675">
    <property type="entry name" value="Rce1/LyrA-like_dom"/>
</dbReference>
<evidence type="ECO:0000313" key="4">
    <source>
        <dbReference type="Proteomes" id="UP000193963"/>
    </source>
</evidence>
<dbReference type="AlphaFoldDB" id="A0A1X6ZSE6"/>